<organism evidence="2 3">
    <name type="scientific">Hermanssonia centrifuga</name>
    <dbReference type="NCBI Taxonomy" id="98765"/>
    <lineage>
        <taxon>Eukaryota</taxon>
        <taxon>Fungi</taxon>
        <taxon>Dikarya</taxon>
        <taxon>Basidiomycota</taxon>
        <taxon>Agaricomycotina</taxon>
        <taxon>Agaricomycetes</taxon>
        <taxon>Polyporales</taxon>
        <taxon>Meruliaceae</taxon>
        <taxon>Hermanssonia</taxon>
    </lineage>
</organism>
<dbReference type="Pfam" id="PF13374">
    <property type="entry name" value="TPR_10"/>
    <property type="match status" value="2"/>
</dbReference>
<reference evidence="2 3" key="1">
    <citation type="submission" date="2018-02" db="EMBL/GenBank/DDBJ databases">
        <title>Genome sequence of the basidiomycete white-rot fungus Phlebia centrifuga.</title>
        <authorList>
            <person name="Granchi Z."/>
            <person name="Peng M."/>
            <person name="de Vries R.P."/>
            <person name="Hilden K."/>
            <person name="Makela M.R."/>
            <person name="Grigoriev I."/>
            <person name="Riley R."/>
        </authorList>
    </citation>
    <scope>NUCLEOTIDE SEQUENCE [LARGE SCALE GENOMIC DNA]</scope>
    <source>
        <strain evidence="2 3">FBCC195</strain>
    </source>
</reference>
<dbReference type="PANTHER" id="PTHR19959">
    <property type="entry name" value="KINESIN LIGHT CHAIN"/>
    <property type="match status" value="1"/>
</dbReference>
<dbReference type="EMBL" id="MLYV02001153">
    <property type="protein sequence ID" value="PSR72570.1"/>
    <property type="molecule type" value="Genomic_DNA"/>
</dbReference>
<name>A0A2R6NJK5_9APHY</name>
<dbReference type="SMART" id="SM00028">
    <property type="entry name" value="TPR"/>
    <property type="match status" value="6"/>
</dbReference>
<dbReference type="Gene3D" id="1.25.40.10">
    <property type="entry name" value="Tetratricopeptide repeat domain"/>
    <property type="match status" value="5"/>
</dbReference>
<evidence type="ECO:0000259" key="1">
    <source>
        <dbReference type="Pfam" id="PF12770"/>
    </source>
</evidence>
<sequence length="1604" mass="178980">MLDEPSDASYNPSRAIELIKSAASLTASEANDTTHEVNQAFAYYREALHLLPPDHRLRPYVLETFALRLMSRFQELGGIEDIDDCIKYQREVLTLPPSRQEGPIEDDQESVDAAASSLYLFGDTLILRFERTEDLRDVEEAIESYGNALVLTPDDDPMHCRLLKKLMEALLLRFRELGRKDDIDEAVRRQREIISLSQTEDSDSATGAPAIPLNRMGDILLYRFASFNSINDLIEGIESYRNALSLLPNDSPLRRMFLNDLAKALTLRFEKQGDRKDINEAISCQREAAILPDTDDDDVPSALVSSLSLLGYTTMRGFQRSGRFEELDEATKSYSQAIAHCPDDGPRRLALLKEVTKCLVLRFNARGRAEDLEEAITHQRELVTLSALLEDEESFAWSLYLLGNIYMLRFNKLSAITDLAEAVESYEQALALIPEDSSKRHKVLDNLAGSLMSRYKENEQIEDLNGAIQRQREAIACPSIETAQAPIRPLAFSLHMLGGFLSLRYKRLSKLEDLDEAINNFGQAVVLSDKGDIGRIMFLQNYANSLKERFDLTGQVADNELAIKSYRELVAPHFPRSFGFIRVPDITPEIRASHLFFFAECLESHFLQSGRVQDLDDAISSLRESVALVPQKAAHIGFLGGLLARRYQSTGQSKDLDDAIECQHKALTLDPNDRSLALTNLAVNFNHRYAVTGKASDLDKAIDLSREAIALCHIGHPAYIAALSNLALFLSSRFDRSGRAEDFEETVDIRRQVTTLNAGAADHYEDIANLASSLLRQFQQTGEPKYLDEGVMHLRKALSEVGPGAKRADLLNNLGTTTYSRFHQSGALQDVEEATACFREVTELRPPGHISRPADLTNLATVLYARFRLIRRIDDLRGAIQVAREALSTAPKGHVYRAIYLNNLGSYLDERFQRLDSMNDLEEAITCYRESLSSSDLGHRTQLAVSSNLAVALSTRYGKINQAEDLEEAVDLHRSALILAPPEHPDKALMLSHLAGVLTERFSRTHQIQDQEEALELLHRAVAILLPSHPSLTGTLQDLALAYWNGGDHEQAFSLFEDAVNQPTSNPRDRFTSARFWAITARGAHHPSALSAYMKALELLTLCLTSTPTVDLQHEFQVEIASVSSLAPNGASCAIERGELEKAVEILEQGRALLWSRMRGYRHPLEKLREADPRLADEFETLSSQLQHLAVSSGRSKTIQVGATASTLEHDFDARMAQNRKLSEAFEMTISSIRQLDGFSSFLQAAPFHALQTAAKEGPIILVNIDKWRSDVLILLATSAPILIPLAEGLPEVVRRLSLELVEVDRTARDAERYGVRHRSKRIDMGSILRTLWEKICEPVAVALQKVGCPVGSRIWWCPIGRLSSLPLHAAGIYENGVLVEGFPDLYMSSYTPTLTSLIASRETAVKERSCVRLLGVGQSNSLPEVEREFQAIQHVFPTGVLIKDREEADVDTILHDLHDRPWVHFACHGSLDTMSPFESGFILHKTKCLSLRRIMQAKLPNAELAFLAACHSAAVESKTPDEILSLAAAMQFCGFRSIIGTLWTMDDSDGPVLAEAFYKYMLRNGLENASVVDSAEAVHLATKAMREAKVPLRRWTTFVHLGI</sequence>
<dbReference type="InterPro" id="IPR019734">
    <property type="entry name" value="TPR_rpt"/>
</dbReference>
<comment type="caution">
    <text evidence="2">The sequence shown here is derived from an EMBL/GenBank/DDBJ whole genome shotgun (WGS) entry which is preliminary data.</text>
</comment>
<evidence type="ECO:0000313" key="3">
    <source>
        <dbReference type="Proteomes" id="UP000186601"/>
    </source>
</evidence>
<dbReference type="OrthoDB" id="9991317at2759"/>
<dbReference type="PANTHER" id="PTHR19959:SF119">
    <property type="entry name" value="FUNGAL LIPASE-LIKE DOMAIN-CONTAINING PROTEIN"/>
    <property type="match status" value="1"/>
</dbReference>
<evidence type="ECO:0000313" key="2">
    <source>
        <dbReference type="EMBL" id="PSR72570.1"/>
    </source>
</evidence>
<dbReference type="SUPFAM" id="SSF48452">
    <property type="entry name" value="TPR-like"/>
    <property type="match status" value="3"/>
</dbReference>
<feature type="domain" description="CHAT" evidence="1">
    <location>
        <begin position="1328"/>
        <end position="1603"/>
    </location>
</feature>
<dbReference type="STRING" id="98765.A0A2R6NJK5"/>
<accession>A0A2R6NJK5</accession>
<dbReference type="Proteomes" id="UP000186601">
    <property type="component" value="Unassembled WGS sequence"/>
</dbReference>
<dbReference type="InterPro" id="IPR011990">
    <property type="entry name" value="TPR-like_helical_dom_sf"/>
</dbReference>
<protein>
    <recommendedName>
        <fullName evidence="1">CHAT domain-containing protein</fullName>
    </recommendedName>
</protein>
<dbReference type="InterPro" id="IPR024983">
    <property type="entry name" value="CHAT_dom"/>
</dbReference>
<keyword evidence="3" id="KW-1185">Reference proteome</keyword>
<dbReference type="Pfam" id="PF12770">
    <property type="entry name" value="CHAT"/>
    <property type="match status" value="1"/>
</dbReference>
<proteinExistence type="predicted"/>
<gene>
    <name evidence="2" type="ORF">PHLCEN_2v11563</name>
</gene>